<keyword evidence="4" id="KW-0677">Repeat</keyword>
<dbReference type="InterPro" id="IPR029865">
    <property type="entry name" value="KIAA0319-like"/>
</dbReference>
<dbReference type="SUPFAM" id="SSF49299">
    <property type="entry name" value="PKD domain"/>
    <property type="match status" value="4"/>
</dbReference>
<dbReference type="EMBL" id="KB200149">
    <property type="protein sequence ID" value="ESP02636.1"/>
    <property type="molecule type" value="Genomic_DNA"/>
</dbReference>
<dbReference type="PANTHER" id="PTHR46182:SF2">
    <property type="entry name" value="FI19480P1"/>
    <property type="match status" value="1"/>
</dbReference>
<dbReference type="GO" id="GO:0031410">
    <property type="term" value="C:cytoplasmic vesicle"/>
    <property type="evidence" value="ECO:0007669"/>
    <property type="project" value="TreeGrafter"/>
</dbReference>
<keyword evidence="12" id="KW-1185">Reference proteome</keyword>
<name>V4B545_LOTGI</name>
<evidence type="ECO:0000256" key="8">
    <source>
        <dbReference type="SAM" id="Phobius"/>
    </source>
</evidence>
<evidence type="ECO:0000313" key="11">
    <source>
        <dbReference type="EMBL" id="ESP02636.1"/>
    </source>
</evidence>
<evidence type="ECO:0000256" key="9">
    <source>
        <dbReference type="SAM" id="SignalP"/>
    </source>
</evidence>
<dbReference type="FunFam" id="2.60.40.10:FF:000258">
    <property type="entry name" value="Dyslexia-associated protein KIAA0319 homolog"/>
    <property type="match status" value="1"/>
</dbReference>
<evidence type="ECO:0000256" key="1">
    <source>
        <dbReference type="ARBA" id="ARBA00004236"/>
    </source>
</evidence>
<evidence type="ECO:0000256" key="7">
    <source>
        <dbReference type="ARBA" id="ARBA00023180"/>
    </source>
</evidence>
<feature type="transmembrane region" description="Helical" evidence="8">
    <location>
        <begin position="663"/>
        <end position="685"/>
    </location>
</feature>
<keyword evidence="3 8" id="KW-0812">Transmembrane</keyword>
<dbReference type="GO" id="GO:0005886">
    <property type="term" value="C:plasma membrane"/>
    <property type="evidence" value="ECO:0007669"/>
    <property type="project" value="UniProtKB-SubCell"/>
</dbReference>
<dbReference type="FunFam" id="2.60.40.10:FF:000257">
    <property type="entry name" value="Dyslexia-associated protein KIAA0319-like"/>
    <property type="match status" value="1"/>
</dbReference>
<evidence type="ECO:0000259" key="10">
    <source>
        <dbReference type="SMART" id="SM00089"/>
    </source>
</evidence>
<dbReference type="OMA" id="AYVIPDE"/>
<dbReference type="STRING" id="225164.V4B545"/>
<keyword evidence="6 8" id="KW-0472">Membrane</keyword>
<dbReference type="AlphaFoldDB" id="V4B545"/>
<evidence type="ECO:0000256" key="4">
    <source>
        <dbReference type="ARBA" id="ARBA00022737"/>
    </source>
</evidence>
<dbReference type="InterPro" id="IPR022409">
    <property type="entry name" value="PKD/Chitinase_dom"/>
</dbReference>
<evidence type="ECO:0000313" key="12">
    <source>
        <dbReference type="Proteomes" id="UP000030746"/>
    </source>
</evidence>
<reference evidence="11 12" key="1">
    <citation type="journal article" date="2013" name="Nature">
        <title>Insights into bilaterian evolution from three spiralian genomes.</title>
        <authorList>
            <person name="Simakov O."/>
            <person name="Marletaz F."/>
            <person name="Cho S.J."/>
            <person name="Edsinger-Gonzales E."/>
            <person name="Havlak P."/>
            <person name="Hellsten U."/>
            <person name="Kuo D.H."/>
            <person name="Larsson T."/>
            <person name="Lv J."/>
            <person name="Arendt D."/>
            <person name="Savage R."/>
            <person name="Osoegawa K."/>
            <person name="de Jong P."/>
            <person name="Grimwood J."/>
            <person name="Chapman J.A."/>
            <person name="Shapiro H."/>
            <person name="Aerts A."/>
            <person name="Otillar R.P."/>
            <person name="Terry A.Y."/>
            <person name="Boore J.L."/>
            <person name="Grigoriev I.V."/>
            <person name="Lindberg D.R."/>
            <person name="Seaver E.C."/>
            <person name="Weisblat D.A."/>
            <person name="Putnam N.H."/>
            <person name="Rokhsar D.S."/>
        </authorList>
    </citation>
    <scope>NUCLEOTIDE SEQUENCE [LARGE SCALE GENOMIC DNA]</scope>
</reference>
<keyword evidence="9" id="KW-0732">Signal</keyword>
<feature type="domain" description="PKD/Chitinase" evidence="10">
    <location>
        <begin position="42"/>
        <end position="135"/>
    </location>
</feature>
<dbReference type="InterPro" id="IPR013783">
    <property type="entry name" value="Ig-like_fold"/>
</dbReference>
<feature type="chain" id="PRO_5004717224" description="PKD/Chitinase domain-containing protein" evidence="9">
    <location>
        <begin position="30"/>
        <end position="703"/>
    </location>
</feature>
<accession>V4B545</accession>
<keyword evidence="7" id="KW-0325">Glycoprotein</keyword>
<dbReference type="GO" id="GO:0001764">
    <property type="term" value="P:neuron migration"/>
    <property type="evidence" value="ECO:0007669"/>
    <property type="project" value="TreeGrafter"/>
</dbReference>
<protein>
    <recommendedName>
        <fullName evidence="10">PKD/Chitinase domain-containing protein</fullName>
    </recommendedName>
</protein>
<evidence type="ECO:0000256" key="3">
    <source>
        <dbReference type="ARBA" id="ARBA00022692"/>
    </source>
</evidence>
<feature type="signal peptide" evidence="9">
    <location>
        <begin position="1"/>
        <end position="29"/>
    </location>
</feature>
<dbReference type="Pfam" id="PF22352">
    <property type="entry name" value="K319L-like_PKD"/>
    <property type="match status" value="5"/>
</dbReference>
<dbReference type="InterPro" id="IPR035986">
    <property type="entry name" value="PKD_dom_sf"/>
</dbReference>
<organism evidence="11 12">
    <name type="scientific">Lottia gigantea</name>
    <name type="common">Giant owl limpet</name>
    <dbReference type="NCBI Taxonomy" id="225164"/>
    <lineage>
        <taxon>Eukaryota</taxon>
        <taxon>Metazoa</taxon>
        <taxon>Spiralia</taxon>
        <taxon>Lophotrochozoa</taxon>
        <taxon>Mollusca</taxon>
        <taxon>Gastropoda</taxon>
        <taxon>Patellogastropoda</taxon>
        <taxon>Lottioidea</taxon>
        <taxon>Lottiidae</taxon>
        <taxon>Lottia</taxon>
    </lineage>
</organism>
<dbReference type="CTD" id="20233991"/>
<comment type="subcellular location">
    <subcellularLocation>
        <location evidence="1">Cell membrane</location>
    </subcellularLocation>
</comment>
<dbReference type="GeneID" id="20233991"/>
<feature type="domain" description="PKD/Chitinase" evidence="10">
    <location>
        <begin position="427"/>
        <end position="518"/>
    </location>
</feature>
<dbReference type="RefSeq" id="XP_009046657.1">
    <property type="nucleotide sequence ID" value="XM_009048409.1"/>
</dbReference>
<dbReference type="HOGENOM" id="CLU_009448_1_1_1"/>
<keyword evidence="2" id="KW-1003">Cell membrane</keyword>
<sequence>MCHPAIGLINSTFRESILFLVIFFQTASPFPSTTTNKIKPLTVSAGKGRIIQLPVNDVALSAFVVQEPDKGETYHYTWSMVSSPNGDKDKGLMEGKTLDTVKLKNLIAGGYIFKVTVTGDNKFGESTVNVTVLPPARMNTSPVAIIKPTNQVIKLPNSGVLDGSDSTDDDKIVKYHWEEVNGPLQEHSISGDSSMLKLQNLSPGNYTFKLTVTDSDGAVNSSQANVTVHKETDYPPKANAGSDVVIHLPVKSVILYGNASTDDKGIVSYEWTKTGDTDITNDVSGVRTPFLHLKDLEVGDYTYTLKVTDASGQSSSADVHVFVKPETNQPPKAVTEKSIEVVLPADNIVLDGTNSSDDSKIITFAWSQKSGPSQLELMNSDRMVAAARGKLKEGIYTFQLLVKDADGQTGTQLLTVTTKKHANLAPVANAGGDKVVYLPVSSLVFDGSNSKDDHGIVKYKWSRDQRSLAAGDIVNGSASHAVLQLINLVAGRYIFTLTVVDVEGLSNSDSASVIVKEDPNKNNIIELLLNTDIHDFSEENRVRFSFIVQFNFIKNCFEKRKVVKLLLISYLHVQFLVKIKTKESEKVQPGVDIVALLRRKLRQNSDILDYSVISIDTLVCQNKCSGHGRCELKTKKCICDAFWMQNFFTASLFLYESNCDWSIIYVVIISFILVITVTGATWLVICMCRSKRYAVFVGYSVFF</sequence>
<gene>
    <name evidence="11" type="ORF">LOTGIDRAFT_138056</name>
</gene>
<evidence type="ECO:0000256" key="2">
    <source>
        <dbReference type="ARBA" id="ARBA00022475"/>
    </source>
</evidence>
<dbReference type="Proteomes" id="UP000030746">
    <property type="component" value="Unassembled WGS sequence"/>
</dbReference>
<dbReference type="Gene3D" id="2.60.40.10">
    <property type="entry name" value="Immunoglobulins"/>
    <property type="match status" value="5"/>
</dbReference>
<evidence type="ECO:0000256" key="6">
    <source>
        <dbReference type="ARBA" id="ARBA00023136"/>
    </source>
</evidence>
<dbReference type="KEGG" id="lgi:LOTGIDRAFT_138056"/>
<evidence type="ECO:0000256" key="5">
    <source>
        <dbReference type="ARBA" id="ARBA00022989"/>
    </source>
</evidence>
<dbReference type="PANTHER" id="PTHR46182">
    <property type="entry name" value="FI19480P1"/>
    <property type="match status" value="1"/>
</dbReference>
<dbReference type="SMART" id="SM00089">
    <property type="entry name" value="PKD"/>
    <property type="match status" value="4"/>
</dbReference>
<feature type="domain" description="PKD/Chitinase" evidence="10">
    <location>
        <begin position="143"/>
        <end position="231"/>
    </location>
</feature>
<keyword evidence="5 8" id="KW-1133">Transmembrane helix</keyword>
<dbReference type="CDD" id="cd00146">
    <property type="entry name" value="PKD"/>
    <property type="match status" value="3"/>
</dbReference>
<feature type="domain" description="PKD/Chitinase" evidence="10">
    <location>
        <begin position="237"/>
        <end position="326"/>
    </location>
</feature>
<proteinExistence type="predicted"/>
<dbReference type="FunFam" id="2.60.40.10:FF:000061">
    <property type="entry name" value="Dyslexia-associated protein KIAA0319 homolog"/>
    <property type="match status" value="2"/>
</dbReference>
<dbReference type="OrthoDB" id="536372at2759"/>